<dbReference type="Pfam" id="PF10774">
    <property type="entry name" value="DUF4226"/>
    <property type="match status" value="1"/>
</dbReference>
<evidence type="ECO:0000313" key="1">
    <source>
        <dbReference type="EMBL" id="VTP01800.1"/>
    </source>
</evidence>
<gene>
    <name evidence="1" type="ORF">BIN_B_04200</name>
</gene>
<proteinExistence type="predicted"/>
<protein>
    <submittedName>
        <fullName evidence="1">Biofilm regulator BssS</fullName>
    </submittedName>
</protein>
<accession>A0A653EWM0</accession>
<dbReference type="AlphaFoldDB" id="A0A653EWM0"/>
<organism evidence="1">
    <name type="scientific">Mycobacterium riyadhense</name>
    <dbReference type="NCBI Taxonomy" id="486698"/>
    <lineage>
        <taxon>Bacteria</taxon>
        <taxon>Bacillati</taxon>
        <taxon>Actinomycetota</taxon>
        <taxon>Actinomycetes</taxon>
        <taxon>Mycobacteriales</taxon>
        <taxon>Mycobacteriaceae</taxon>
        <taxon>Mycobacterium</taxon>
    </lineage>
</organism>
<dbReference type="EMBL" id="LR589121">
    <property type="protein sequence ID" value="VTP01800.1"/>
    <property type="molecule type" value="Genomic_DNA"/>
</dbReference>
<sequence>MAVSALIVAVVGFWEDQVLELTRGIDALLADDASIDSGGLLASSGQAGLSAADSSPDTAISSLPIFAPADWTGPAAGAAGEATASVARDHMARAAADEQLVAALTAVQAATAHARGRLRTIRAAIDDGVRARHASMDTPAGQMEMAQFLQDKAGELLAVIRQARHDAGLQLATLTAKSVAYNA</sequence>
<dbReference type="InterPro" id="IPR019710">
    <property type="entry name" value="DUF4226"/>
</dbReference>
<name>A0A653EWM0_9MYCO</name>
<reference evidence="1" key="1">
    <citation type="submission" date="2019-05" db="EMBL/GenBank/DDBJ databases">
        <authorList>
            <person name="Naeem R."/>
            <person name="Antony C."/>
            <person name="Guan Q."/>
        </authorList>
    </citation>
    <scope>NUCLEOTIDE SEQUENCE</scope>
    <source>
        <strain evidence="1">2</strain>
    </source>
</reference>